<dbReference type="GO" id="GO:0006364">
    <property type="term" value="P:rRNA processing"/>
    <property type="evidence" value="ECO:0007669"/>
    <property type="project" value="UniProtKB-KW"/>
</dbReference>
<comment type="subunit">
    <text evidence="7">Interacts with uS11. Not a structural component of 40S pre-ribosomes, but transiently interacts with them by binding to uS11.</text>
</comment>
<dbReference type="GeneID" id="4601867"/>
<dbReference type="Proteomes" id="UP000000641">
    <property type="component" value="Chromosome"/>
</dbReference>
<feature type="region of interest" description="LID" evidence="7">
    <location>
        <begin position="104"/>
        <end position="114"/>
    </location>
</feature>
<evidence type="ECO:0000256" key="7">
    <source>
        <dbReference type="HAMAP-Rule" id="MF_00039"/>
    </source>
</evidence>
<dbReference type="OrthoDB" id="8730at2157"/>
<evidence type="ECO:0000256" key="1">
    <source>
        <dbReference type="ARBA" id="ARBA00022517"/>
    </source>
</evidence>
<feature type="binding site" evidence="7">
    <location>
        <position position="14"/>
    </location>
    <ligand>
        <name>ATP</name>
        <dbReference type="ChEBI" id="CHEBI:30616"/>
    </ligand>
</feature>
<keyword evidence="2 7" id="KW-0698">rRNA processing</keyword>
<keyword evidence="1 7" id="KW-0690">Ribosome biogenesis</keyword>
<name>A1RXC3_THEPD</name>
<dbReference type="HAMAP" id="MF_00039">
    <property type="entry name" value="Adenylate_kinase_AK6"/>
    <property type="match status" value="1"/>
</dbReference>
<keyword evidence="5 7" id="KW-0418">Kinase</keyword>
<evidence type="ECO:0000313" key="9">
    <source>
        <dbReference type="Proteomes" id="UP000000641"/>
    </source>
</evidence>
<dbReference type="EnsemblBacteria" id="ABL77853">
    <property type="protein sequence ID" value="ABL77853"/>
    <property type="gene ID" value="Tpen_0444"/>
</dbReference>
<feature type="binding site" evidence="7">
    <location>
        <position position="105"/>
    </location>
    <ligand>
        <name>ATP</name>
        <dbReference type="ChEBI" id="CHEBI:30616"/>
    </ligand>
</feature>
<dbReference type="eggNOG" id="arCOG01038">
    <property type="taxonomic scope" value="Archaea"/>
</dbReference>
<dbReference type="PANTHER" id="PTHR12595">
    <property type="entry name" value="POS9-ACTIVATING FACTOR FAP7-RELATED"/>
    <property type="match status" value="1"/>
</dbReference>
<protein>
    <recommendedName>
        <fullName evidence="7">Putative adenylate kinase</fullName>
        <shortName evidence="7">AK</shortName>
        <ecNumber evidence="7">2.7.4.3</ecNumber>
    </recommendedName>
    <alternativeName>
        <fullName evidence="7">ATP-AMP transphosphorylase</fullName>
    </alternativeName>
</protein>
<evidence type="ECO:0000313" key="8">
    <source>
        <dbReference type="EMBL" id="ABL77853.1"/>
    </source>
</evidence>
<dbReference type="EC" id="2.7.4.3" evidence="7"/>
<organism evidence="8 9">
    <name type="scientific">Thermofilum pendens (strain DSM 2475 / Hrk 5)</name>
    <dbReference type="NCBI Taxonomy" id="368408"/>
    <lineage>
        <taxon>Archaea</taxon>
        <taxon>Thermoproteota</taxon>
        <taxon>Thermoprotei</taxon>
        <taxon>Thermofilales</taxon>
        <taxon>Thermofilaceae</taxon>
        <taxon>Thermofilum</taxon>
    </lineage>
</organism>
<dbReference type="STRING" id="368408.Tpen_0444"/>
<dbReference type="SUPFAM" id="SSF52540">
    <property type="entry name" value="P-loop containing nucleoside triphosphate hydrolases"/>
    <property type="match status" value="1"/>
</dbReference>
<comment type="function">
    <text evidence="7">Broad-specificity nucleoside monophosphate (NMP) kinase that catalyzes the reversible transfer of the terminal phosphate group between nucleoside triphosphates and monophosphates. Has also ATPase activity. Involved in the late maturation steps of the 30S ribosomal particles, specifically 16S rRNA maturation. While NMP activity is not required for ribosome maturation, ATPase activity is. Associates transiently with small ribosomal subunit protein uS11. ATP hydrolysis breaks the interaction with uS11. May temporarily remove uS11 from the ribosome to enable a conformational change of the ribosomal RNA that is needed for the final maturation step of the small ribosomal subunit.</text>
</comment>
<comment type="catalytic activity">
    <reaction evidence="7">
        <text>AMP + ATP = 2 ADP</text>
        <dbReference type="Rhea" id="RHEA:12973"/>
        <dbReference type="ChEBI" id="CHEBI:30616"/>
        <dbReference type="ChEBI" id="CHEBI:456215"/>
        <dbReference type="ChEBI" id="CHEBI:456216"/>
        <dbReference type="EC" id="2.7.4.3"/>
    </reaction>
</comment>
<comment type="caution">
    <text evidence="7">Lacks conserved residue(s) required for the propagation of feature annotation.</text>
</comment>
<dbReference type="GO" id="GO:0005524">
    <property type="term" value="F:ATP binding"/>
    <property type="evidence" value="ECO:0007669"/>
    <property type="project" value="UniProtKB-UniRule"/>
</dbReference>
<dbReference type="RefSeq" id="WP_011752118.1">
    <property type="nucleotide sequence ID" value="NC_008698.1"/>
</dbReference>
<dbReference type="EMBL" id="CP000505">
    <property type="protein sequence ID" value="ABL77853.1"/>
    <property type="molecule type" value="Genomic_DNA"/>
</dbReference>
<proteinExistence type="inferred from homology"/>
<comment type="catalytic activity">
    <reaction evidence="7">
        <text>ATP + H2O = ADP + phosphate + H(+)</text>
        <dbReference type="Rhea" id="RHEA:13065"/>
        <dbReference type="ChEBI" id="CHEBI:15377"/>
        <dbReference type="ChEBI" id="CHEBI:15378"/>
        <dbReference type="ChEBI" id="CHEBI:30616"/>
        <dbReference type="ChEBI" id="CHEBI:43474"/>
        <dbReference type="ChEBI" id="CHEBI:456216"/>
    </reaction>
</comment>
<keyword evidence="4 7" id="KW-0547">Nucleotide-binding</keyword>
<feature type="binding site" evidence="7">
    <location>
        <position position="12"/>
    </location>
    <ligand>
        <name>ATP</name>
        <dbReference type="ChEBI" id="CHEBI:30616"/>
    </ligand>
</feature>
<feature type="binding site" evidence="7">
    <location>
        <position position="13"/>
    </location>
    <ligand>
        <name>ATP</name>
        <dbReference type="ChEBI" id="CHEBI:30616"/>
    </ligand>
</feature>
<feature type="binding site" evidence="7">
    <location>
        <position position="15"/>
    </location>
    <ligand>
        <name>ATP</name>
        <dbReference type="ChEBI" id="CHEBI:30616"/>
    </ligand>
</feature>
<dbReference type="GO" id="GO:0004017">
    <property type="term" value="F:AMP kinase activity"/>
    <property type="evidence" value="ECO:0007669"/>
    <property type="project" value="UniProtKB-UniRule"/>
</dbReference>
<dbReference type="HOGENOM" id="CLU_079096_0_0_2"/>
<evidence type="ECO:0000256" key="3">
    <source>
        <dbReference type="ARBA" id="ARBA00022679"/>
    </source>
</evidence>
<dbReference type="KEGG" id="tpe:Tpen_0444"/>
<evidence type="ECO:0000256" key="6">
    <source>
        <dbReference type="ARBA" id="ARBA00022840"/>
    </source>
</evidence>
<dbReference type="GO" id="GO:0042274">
    <property type="term" value="P:ribosomal small subunit biogenesis"/>
    <property type="evidence" value="ECO:0007669"/>
    <property type="project" value="UniProtKB-UniRule"/>
</dbReference>
<gene>
    <name evidence="8" type="ordered locus">Tpen_0444</name>
</gene>
<reference evidence="9" key="1">
    <citation type="journal article" date="2008" name="J. Bacteriol.">
        <title>Genome sequence of Thermofilum pendens reveals an exceptional loss of biosynthetic pathways without genome reduction.</title>
        <authorList>
            <person name="Anderson I."/>
            <person name="Rodriguez J."/>
            <person name="Susanti D."/>
            <person name="Porat I."/>
            <person name="Reich C."/>
            <person name="Ulrich L.E."/>
            <person name="Elkins J.G."/>
            <person name="Mavromatis K."/>
            <person name="Lykidis A."/>
            <person name="Kim E."/>
            <person name="Thompson L.S."/>
            <person name="Nolan M."/>
            <person name="Land M."/>
            <person name="Copeland A."/>
            <person name="Lapidus A."/>
            <person name="Lucas S."/>
            <person name="Detter C."/>
            <person name="Zhulin I.B."/>
            <person name="Olsen G.J."/>
            <person name="Whitman W."/>
            <person name="Mukhopadhyay B."/>
            <person name="Bristow J."/>
            <person name="Kyrpides N."/>
        </authorList>
    </citation>
    <scope>NUCLEOTIDE SEQUENCE [LARGE SCALE GENOMIC DNA]</scope>
    <source>
        <strain evidence="9">DSM 2475 / Hrk 5</strain>
    </source>
</reference>
<feature type="binding site" evidence="7">
    <location>
        <position position="10"/>
    </location>
    <ligand>
        <name>ATP</name>
        <dbReference type="ChEBI" id="CHEBI:30616"/>
    </ligand>
</feature>
<dbReference type="Pfam" id="PF13238">
    <property type="entry name" value="AAA_18"/>
    <property type="match status" value="1"/>
</dbReference>
<dbReference type="InterPro" id="IPR027417">
    <property type="entry name" value="P-loop_NTPase"/>
</dbReference>
<sequence>MAVLITGTPGVGKTSVAQSLASTLGKKYVDVAKLAAENNLVKGFDPELQAYIVDTSSVRALLEEILTCNEVVDTHIVECVPKRKVTHVIVLRLNPLELKKRLEARGYPNRKIAANVEAEVLDSVLIDAVKWFGERKVFEVDTTGKSVGEIVNIVRLVLEGKGRNFKPGNVNWLENFYYLLGKT</sequence>
<dbReference type="InterPro" id="IPR020618">
    <property type="entry name" value="Adenyl_kinase_AK6"/>
</dbReference>
<dbReference type="GO" id="GO:0016887">
    <property type="term" value="F:ATP hydrolysis activity"/>
    <property type="evidence" value="ECO:0007669"/>
    <property type="project" value="InterPro"/>
</dbReference>
<dbReference type="PANTHER" id="PTHR12595:SF0">
    <property type="entry name" value="ADENYLATE KINASE ISOENZYME 6"/>
    <property type="match status" value="1"/>
</dbReference>
<feature type="binding site" evidence="7">
    <location>
        <position position="145"/>
    </location>
    <ligand>
        <name>ATP</name>
        <dbReference type="ChEBI" id="CHEBI:30616"/>
    </ligand>
</feature>
<comment type="similarity">
    <text evidence="7">Belongs to the adenylate kinase family. AK6 subfamily.</text>
</comment>
<accession>A1RXC3</accession>
<keyword evidence="9" id="KW-1185">Reference proteome</keyword>
<keyword evidence="3 7" id="KW-0808">Transferase</keyword>
<evidence type="ECO:0000256" key="2">
    <source>
        <dbReference type="ARBA" id="ARBA00022552"/>
    </source>
</evidence>
<dbReference type="Gene3D" id="3.40.50.300">
    <property type="entry name" value="P-loop containing nucleotide triphosphate hydrolases"/>
    <property type="match status" value="1"/>
</dbReference>
<keyword evidence="6 7" id="KW-0067">ATP-binding</keyword>
<dbReference type="AlphaFoldDB" id="A1RXC3"/>
<evidence type="ECO:0000256" key="5">
    <source>
        <dbReference type="ARBA" id="ARBA00022777"/>
    </source>
</evidence>
<evidence type="ECO:0000256" key="4">
    <source>
        <dbReference type="ARBA" id="ARBA00022741"/>
    </source>
</evidence>